<name>A0A0D9V8A6_9ORYZ</name>
<reference evidence="1" key="3">
    <citation type="submission" date="2015-04" db="UniProtKB">
        <authorList>
            <consortium name="EnsemblPlants"/>
        </authorList>
    </citation>
    <scope>IDENTIFICATION</scope>
</reference>
<protein>
    <submittedName>
        <fullName evidence="1">Uncharacterized protein</fullName>
    </submittedName>
</protein>
<keyword evidence="2" id="KW-1185">Reference proteome</keyword>
<reference evidence="2" key="2">
    <citation type="submission" date="2013-12" db="EMBL/GenBank/DDBJ databases">
        <authorList>
            <person name="Yu Y."/>
            <person name="Lee S."/>
            <person name="de Baynast K."/>
            <person name="Wissotski M."/>
            <person name="Liu L."/>
            <person name="Talag J."/>
            <person name="Goicoechea J."/>
            <person name="Angelova A."/>
            <person name="Jetty R."/>
            <person name="Kudrna D."/>
            <person name="Golser W."/>
            <person name="Rivera L."/>
            <person name="Zhang J."/>
            <person name="Wing R."/>
        </authorList>
    </citation>
    <scope>NUCLEOTIDE SEQUENCE</scope>
</reference>
<dbReference type="HOGENOM" id="CLU_2907304_0_0_1"/>
<accession>A0A0D9V8A6</accession>
<evidence type="ECO:0000313" key="1">
    <source>
        <dbReference type="EnsemblPlants" id="LPERR01G33210.1"/>
    </source>
</evidence>
<reference evidence="1 2" key="1">
    <citation type="submission" date="2012-08" db="EMBL/GenBank/DDBJ databases">
        <title>Oryza genome evolution.</title>
        <authorList>
            <person name="Wing R.A."/>
        </authorList>
    </citation>
    <scope>NUCLEOTIDE SEQUENCE</scope>
</reference>
<sequence length="62" mass="6684">MSGGLARGRGDPFFYLTLFPSSPTTWMDWGTPEVVEHSLDGRSTVRRRGGHCALKASDDGGS</sequence>
<dbReference type="AlphaFoldDB" id="A0A0D9V8A6"/>
<dbReference type="EnsemblPlants" id="LPERR01G33210.1">
    <property type="protein sequence ID" value="LPERR01G33210.1"/>
    <property type="gene ID" value="LPERR01G33210"/>
</dbReference>
<evidence type="ECO:0000313" key="2">
    <source>
        <dbReference type="Proteomes" id="UP000032180"/>
    </source>
</evidence>
<dbReference type="Proteomes" id="UP000032180">
    <property type="component" value="Chromosome 1"/>
</dbReference>
<proteinExistence type="predicted"/>
<organism evidence="1 2">
    <name type="scientific">Leersia perrieri</name>
    <dbReference type="NCBI Taxonomy" id="77586"/>
    <lineage>
        <taxon>Eukaryota</taxon>
        <taxon>Viridiplantae</taxon>
        <taxon>Streptophyta</taxon>
        <taxon>Embryophyta</taxon>
        <taxon>Tracheophyta</taxon>
        <taxon>Spermatophyta</taxon>
        <taxon>Magnoliopsida</taxon>
        <taxon>Liliopsida</taxon>
        <taxon>Poales</taxon>
        <taxon>Poaceae</taxon>
        <taxon>BOP clade</taxon>
        <taxon>Oryzoideae</taxon>
        <taxon>Oryzeae</taxon>
        <taxon>Oryzinae</taxon>
        <taxon>Leersia</taxon>
    </lineage>
</organism>
<dbReference type="Gramene" id="LPERR01G33210.1">
    <property type="protein sequence ID" value="LPERR01G33210.1"/>
    <property type="gene ID" value="LPERR01G33210"/>
</dbReference>